<feature type="non-terminal residue" evidence="1">
    <location>
        <position position="22"/>
    </location>
</feature>
<name>A0A382LNE0_9ZZZZ</name>
<sequence>MKLPLTILTLCSVAFAVRADTT</sequence>
<dbReference type="AlphaFoldDB" id="A0A382LNE0"/>
<organism evidence="1">
    <name type="scientific">marine metagenome</name>
    <dbReference type="NCBI Taxonomy" id="408172"/>
    <lineage>
        <taxon>unclassified sequences</taxon>
        <taxon>metagenomes</taxon>
        <taxon>ecological metagenomes</taxon>
    </lineage>
</organism>
<accession>A0A382LNE0</accession>
<gene>
    <name evidence="1" type="ORF">METZ01_LOCUS291102</name>
</gene>
<evidence type="ECO:0000313" key="1">
    <source>
        <dbReference type="EMBL" id="SVC38248.1"/>
    </source>
</evidence>
<reference evidence="1" key="1">
    <citation type="submission" date="2018-05" db="EMBL/GenBank/DDBJ databases">
        <authorList>
            <person name="Lanie J.A."/>
            <person name="Ng W.-L."/>
            <person name="Kazmierczak K.M."/>
            <person name="Andrzejewski T.M."/>
            <person name="Davidsen T.M."/>
            <person name="Wayne K.J."/>
            <person name="Tettelin H."/>
            <person name="Glass J.I."/>
            <person name="Rusch D."/>
            <person name="Podicherti R."/>
            <person name="Tsui H.-C.T."/>
            <person name="Winkler M.E."/>
        </authorList>
    </citation>
    <scope>NUCLEOTIDE SEQUENCE</scope>
</reference>
<proteinExistence type="predicted"/>
<dbReference type="EMBL" id="UINC01088221">
    <property type="protein sequence ID" value="SVC38248.1"/>
    <property type="molecule type" value="Genomic_DNA"/>
</dbReference>
<protein>
    <submittedName>
        <fullName evidence="1">Uncharacterized protein</fullName>
    </submittedName>
</protein>